<dbReference type="SUPFAM" id="SSF53474">
    <property type="entry name" value="alpha/beta-Hydrolases"/>
    <property type="match status" value="1"/>
</dbReference>
<keyword evidence="3" id="KW-1185">Reference proteome</keyword>
<feature type="domain" description="Alpha/beta hydrolase fold-3" evidence="1">
    <location>
        <begin position="93"/>
        <end position="294"/>
    </location>
</feature>
<comment type="caution">
    <text evidence="2">The sequence shown here is derived from an EMBL/GenBank/DDBJ whole genome shotgun (WGS) entry which is preliminary data.</text>
</comment>
<organism evidence="2 3">
    <name type="scientific">Eggerthia catenaformis OT 569 = DSM 20559</name>
    <dbReference type="NCBI Taxonomy" id="999415"/>
    <lineage>
        <taxon>Bacteria</taxon>
        <taxon>Bacillati</taxon>
        <taxon>Bacillota</taxon>
        <taxon>Erysipelotrichia</taxon>
        <taxon>Erysipelotrichales</taxon>
        <taxon>Coprobacillaceae</taxon>
        <taxon>Eggerthia</taxon>
    </lineage>
</organism>
<dbReference type="PATRIC" id="fig|999415.3.peg.1753"/>
<dbReference type="Pfam" id="PF07859">
    <property type="entry name" value="Abhydrolase_3"/>
    <property type="match status" value="1"/>
</dbReference>
<evidence type="ECO:0000313" key="3">
    <source>
        <dbReference type="Proteomes" id="UP000011758"/>
    </source>
</evidence>
<evidence type="ECO:0000313" key="2">
    <source>
        <dbReference type="EMBL" id="EMD15981.1"/>
    </source>
</evidence>
<dbReference type="GO" id="GO:0016787">
    <property type="term" value="F:hydrolase activity"/>
    <property type="evidence" value="ECO:0007669"/>
    <property type="project" value="InterPro"/>
</dbReference>
<dbReference type="EMBL" id="AGEJ01000026">
    <property type="protein sequence ID" value="EMD15981.1"/>
    <property type="molecule type" value="Genomic_DNA"/>
</dbReference>
<sequence>MYKNEQAKKGIGEIMSGLSLKYRLLKLILKLIGFKKYFNANERDMIAKARKSMDKTKIPVLSHSEINYEIKDFYGEKVVYITHKEPTKEVCLFLIGGGMLVHPRPNSIKKALEIAVESGRDMVIPYYPLCINHTIDEVFDWIYALYKSMLNTYSASNILITGSSSGATLALGLVSHINVMHENIEVPKRIYASSPGQCFTDEELIRKGRILDKKDILLSVSYMEIIDKIMTHGKTIPEYMLYLEKGDYHGLEKVYFSDGSDEVLYVVYEIIKNRLEECGIKVISKIGENLYHCYPLFHVV</sequence>
<dbReference type="InterPro" id="IPR029058">
    <property type="entry name" value="AB_hydrolase_fold"/>
</dbReference>
<dbReference type="AlphaFoldDB" id="M2Q128"/>
<gene>
    <name evidence="2" type="ORF">HMPREF9943_01726</name>
</gene>
<evidence type="ECO:0000259" key="1">
    <source>
        <dbReference type="Pfam" id="PF07859"/>
    </source>
</evidence>
<accession>M2Q128</accession>
<proteinExistence type="predicted"/>
<dbReference type="Gene3D" id="3.40.50.1820">
    <property type="entry name" value="alpha/beta hydrolase"/>
    <property type="match status" value="1"/>
</dbReference>
<dbReference type="InterPro" id="IPR013094">
    <property type="entry name" value="AB_hydrolase_3"/>
</dbReference>
<dbReference type="BioCyc" id="ECAT999415-HMP:GTTI-1791-MONOMER"/>
<protein>
    <recommendedName>
        <fullName evidence="1">Alpha/beta hydrolase fold-3 domain-containing protein</fullName>
    </recommendedName>
</protein>
<dbReference type="STRING" id="999415.HMPREF9943_01726"/>
<name>M2Q128_9FIRM</name>
<reference evidence="2 3" key="1">
    <citation type="submission" date="2013-02" db="EMBL/GenBank/DDBJ databases">
        <title>The Genome Sequence of Lactobacillus catenaformis F0143.</title>
        <authorList>
            <consortium name="The Broad Institute Genome Sequencing Platform"/>
            <person name="Earl A."/>
            <person name="Ward D."/>
            <person name="Feldgarden M."/>
            <person name="Gevers D."/>
            <person name="Izard J."/>
            <person name="Blanton J.M."/>
            <person name="Mathney J."/>
            <person name="Dewhirst F.E."/>
            <person name="Young S.K."/>
            <person name="Zeng Q."/>
            <person name="Gargeya S."/>
            <person name="Fitzgerald M."/>
            <person name="Haas B."/>
            <person name="Abouelleil A."/>
            <person name="Alvarado L."/>
            <person name="Arachchi H.M."/>
            <person name="Berlin A."/>
            <person name="Chapman S.B."/>
            <person name="Gearin G."/>
            <person name="Goldberg J."/>
            <person name="Griggs A."/>
            <person name="Gujja S."/>
            <person name="Hansen M."/>
            <person name="Heiman D."/>
            <person name="Howarth C."/>
            <person name="Larimer J."/>
            <person name="Lui A."/>
            <person name="MacDonald P.J.P."/>
            <person name="McCowen C."/>
            <person name="Montmayeur A."/>
            <person name="Murphy C."/>
            <person name="Neiman D."/>
            <person name="Pearson M."/>
            <person name="Priest M."/>
            <person name="Roberts A."/>
            <person name="Saif S."/>
            <person name="Shea T."/>
            <person name="Sisk P."/>
            <person name="Stolte C."/>
            <person name="Sykes S."/>
            <person name="Wortman J."/>
            <person name="Nusbaum C."/>
            <person name="Birren B."/>
        </authorList>
    </citation>
    <scope>NUCLEOTIDE SEQUENCE [LARGE SCALE GENOMIC DNA]</scope>
    <source>
        <strain evidence="2 3">OT 569</strain>
    </source>
</reference>
<dbReference type="eggNOG" id="COG0657">
    <property type="taxonomic scope" value="Bacteria"/>
</dbReference>
<dbReference type="Proteomes" id="UP000011758">
    <property type="component" value="Unassembled WGS sequence"/>
</dbReference>